<feature type="transmembrane region" description="Helical" evidence="1">
    <location>
        <begin position="76"/>
        <end position="94"/>
    </location>
</feature>
<dbReference type="PANTHER" id="PTHR30273">
    <property type="entry name" value="PERIPLASMIC SIGNAL SENSOR AND SIGMA FACTOR ACTIVATOR FECR-RELATED"/>
    <property type="match status" value="1"/>
</dbReference>
<proteinExistence type="predicted"/>
<dbReference type="InterPro" id="IPR012373">
    <property type="entry name" value="Ferrdict_sens_TM"/>
</dbReference>
<keyword evidence="4" id="KW-1185">Reference proteome</keyword>
<evidence type="ECO:0000259" key="2">
    <source>
        <dbReference type="Pfam" id="PF04773"/>
    </source>
</evidence>
<dbReference type="PANTHER" id="PTHR30273:SF2">
    <property type="entry name" value="PROTEIN FECR"/>
    <property type="match status" value="1"/>
</dbReference>
<gene>
    <name evidence="3" type="ORF">ABE541_18535</name>
</gene>
<dbReference type="RefSeq" id="WP_346582040.1">
    <property type="nucleotide sequence ID" value="NZ_JBDJNQ010000009.1"/>
</dbReference>
<dbReference type="EMBL" id="JBDJNQ010000009">
    <property type="protein sequence ID" value="MEN5379269.1"/>
    <property type="molecule type" value="Genomic_DNA"/>
</dbReference>
<dbReference type="Pfam" id="PF04773">
    <property type="entry name" value="FecR"/>
    <property type="match status" value="1"/>
</dbReference>
<organism evidence="3 4">
    <name type="scientific">Sphingobacterium kitahiroshimense</name>
    <dbReference type="NCBI Taxonomy" id="470446"/>
    <lineage>
        <taxon>Bacteria</taxon>
        <taxon>Pseudomonadati</taxon>
        <taxon>Bacteroidota</taxon>
        <taxon>Sphingobacteriia</taxon>
        <taxon>Sphingobacteriales</taxon>
        <taxon>Sphingobacteriaceae</taxon>
        <taxon>Sphingobacterium</taxon>
    </lineage>
</organism>
<evidence type="ECO:0000313" key="4">
    <source>
        <dbReference type="Proteomes" id="UP001409291"/>
    </source>
</evidence>
<accession>A0ABV0C0L5</accession>
<dbReference type="Gene3D" id="2.60.120.1440">
    <property type="match status" value="1"/>
</dbReference>
<feature type="domain" description="FecR protein" evidence="2">
    <location>
        <begin position="113"/>
        <end position="209"/>
    </location>
</feature>
<comment type="caution">
    <text evidence="3">The sequence shown here is derived from an EMBL/GenBank/DDBJ whole genome shotgun (WGS) entry which is preliminary data.</text>
</comment>
<keyword evidence="1" id="KW-1133">Transmembrane helix</keyword>
<dbReference type="PIRSF" id="PIRSF018266">
    <property type="entry name" value="FecR"/>
    <property type="match status" value="1"/>
</dbReference>
<keyword evidence="1" id="KW-0472">Membrane</keyword>
<sequence length="324" mass="37044">MNLEEFKNVIQRYLADKLSEKEKKNVDSWYDEVSSGTADPFTDEQHKAKVKEAIFAAFPPAIQATKKQARVVRLRWISIAASVLIFGISSLLIYQRSQPFRQDTTAASIVFTQISTRPGEQMELQLPDHSTIMLNGNTQVRYHEEEYLQSRKIYLDKGEAFFNVQRDTLHPFSIETGALTIAVLGTSFNVNNSEQSKNITIDVKTGRVQVGSKINPSLHILTAGKSLQYDKGQENYQLHHTNADNADIWTRGGILMSGANFQELQELIYNRYGLILRSDSLDTDRFSYSLLLPQVKSVDQLLHMICHIHQINFRREENEIILHQ</sequence>
<evidence type="ECO:0000313" key="3">
    <source>
        <dbReference type="EMBL" id="MEN5379269.1"/>
    </source>
</evidence>
<keyword evidence="1" id="KW-0812">Transmembrane</keyword>
<reference evidence="3 4" key="1">
    <citation type="submission" date="2024-04" db="EMBL/GenBank/DDBJ databases">
        <title>WGS of bacteria from Torrens River.</title>
        <authorList>
            <person name="Wyrsch E.R."/>
            <person name="Drigo B."/>
        </authorList>
    </citation>
    <scope>NUCLEOTIDE SEQUENCE [LARGE SCALE GENOMIC DNA]</scope>
    <source>
        <strain evidence="3 4">TWI391</strain>
    </source>
</reference>
<dbReference type="InterPro" id="IPR006860">
    <property type="entry name" value="FecR"/>
</dbReference>
<dbReference type="Proteomes" id="UP001409291">
    <property type="component" value="Unassembled WGS sequence"/>
</dbReference>
<protein>
    <submittedName>
        <fullName evidence="3">FecR domain-containing protein</fullName>
    </submittedName>
</protein>
<name>A0ABV0C0L5_9SPHI</name>
<evidence type="ECO:0000256" key="1">
    <source>
        <dbReference type="SAM" id="Phobius"/>
    </source>
</evidence>